<feature type="transmembrane region" description="Helical" evidence="4">
    <location>
        <begin position="183"/>
        <end position="205"/>
    </location>
</feature>
<dbReference type="EMBL" id="AP028911">
    <property type="protein sequence ID" value="BES92317.1"/>
    <property type="molecule type" value="Genomic_DNA"/>
</dbReference>
<keyword evidence="4" id="KW-1133">Transmembrane helix</keyword>
<feature type="coiled-coil region" evidence="2">
    <location>
        <begin position="150"/>
        <end position="177"/>
    </location>
</feature>
<gene>
    <name evidence="6" type="ORF">NTJ_05125</name>
</gene>
<dbReference type="CDD" id="cd15870">
    <property type="entry name" value="R-SNARE_VAMP2"/>
    <property type="match status" value="1"/>
</dbReference>
<evidence type="ECO:0000256" key="1">
    <source>
        <dbReference type="PROSITE-ProRule" id="PRU00290"/>
    </source>
</evidence>
<evidence type="ECO:0000256" key="4">
    <source>
        <dbReference type="SAM" id="Phobius"/>
    </source>
</evidence>
<keyword evidence="7" id="KW-1185">Reference proteome</keyword>
<evidence type="ECO:0000313" key="7">
    <source>
        <dbReference type="Proteomes" id="UP001307889"/>
    </source>
</evidence>
<keyword evidence="4" id="KW-0812">Transmembrane</keyword>
<reference evidence="6 7" key="1">
    <citation type="submission" date="2023-09" db="EMBL/GenBank/DDBJ databases">
        <title>Nesidiocoris tenuis whole genome shotgun sequence.</title>
        <authorList>
            <person name="Shibata T."/>
            <person name="Shimoda M."/>
            <person name="Kobayashi T."/>
            <person name="Uehara T."/>
        </authorList>
    </citation>
    <scope>NUCLEOTIDE SEQUENCE [LARGE SCALE GENOMIC DNA]</scope>
    <source>
        <strain evidence="6 7">Japan</strain>
    </source>
</reference>
<accession>A0ABN7APJ2</accession>
<dbReference type="Gene3D" id="1.20.5.110">
    <property type="match status" value="1"/>
</dbReference>
<evidence type="ECO:0000256" key="3">
    <source>
        <dbReference type="SAM" id="MobiDB-lite"/>
    </source>
</evidence>
<feature type="domain" description="V-SNARE coiled-coil homology" evidence="5">
    <location>
        <begin position="121"/>
        <end position="181"/>
    </location>
</feature>
<feature type="region of interest" description="Disordered" evidence="3">
    <location>
        <begin position="223"/>
        <end position="253"/>
    </location>
</feature>
<dbReference type="Pfam" id="PF00957">
    <property type="entry name" value="Synaptobrevin"/>
    <property type="match status" value="1"/>
</dbReference>
<keyword evidence="1 2" id="KW-0175">Coiled coil</keyword>
<evidence type="ECO:0000259" key="5">
    <source>
        <dbReference type="PROSITE" id="PS50892"/>
    </source>
</evidence>
<dbReference type="PROSITE" id="PS00417">
    <property type="entry name" value="SYNAPTOBREVIN"/>
    <property type="match status" value="1"/>
</dbReference>
<dbReference type="PROSITE" id="PS50892">
    <property type="entry name" value="V_SNARE"/>
    <property type="match status" value="1"/>
</dbReference>
<keyword evidence="4" id="KW-0472">Membrane</keyword>
<dbReference type="InterPro" id="IPR016444">
    <property type="entry name" value="Synaptobrevin/VAMP"/>
</dbReference>
<proteinExistence type="predicted"/>
<name>A0ABN7APJ2_9HEMI</name>
<feature type="compositionally biased region" description="Low complexity" evidence="3">
    <location>
        <begin position="237"/>
        <end position="253"/>
    </location>
</feature>
<dbReference type="InterPro" id="IPR042855">
    <property type="entry name" value="V_SNARE_CC"/>
</dbReference>
<dbReference type="PANTHER" id="PTHR45701">
    <property type="entry name" value="SYNAPTOBREVIN FAMILY MEMBER"/>
    <property type="match status" value="1"/>
</dbReference>
<dbReference type="InterPro" id="IPR001388">
    <property type="entry name" value="Synaptobrevin-like"/>
</dbReference>
<dbReference type="PRINTS" id="PR00219">
    <property type="entry name" value="SYNAPTOBREVN"/>
</dbReference>
<dbReference type="Proteomes" id="UP001307889">
    <property type="component" value="Chromosome 3"/>
</dbReference>
<sequence length="253" mass="26740">MKWKSNYGGMCLRWRHFGGGGGEVAPAPSFLPGAAAESTSRIDPSAAAPASAQSALRWCTHPPQPEPEYLTAPHTTADFSSANMAAPGAPGGPESLAPQTGPDGEIIGGPRTPQQIAAQKRLQQTQAQVDEVVDIMKTNVEKVLERDQKLSELDDRADALQQGASQFEQQAGKLKRKFWLQNLKMMIIMGVIGLIILAVIVAKFMPEEKQQPMYPPMYGQMPPGQMMAPPGPGGAPGVAAPAPAAPAATAKPK</sequence>
<feature type="region of interest" description="Disordered" evidence="3">
    <location>
        <begin position="80"/>
        <end position="111"/>
    </location>
</feature>
<evidence type="ECO:0000313" key="6">
    <source>
        <dbReference type="EMBL" id="BES92317.1"/>
    </source>
</evidence>
<protein>
    <submittedName>
        <fullName evidence="6">Synaptobrevin</fullName>
    </submittedName>
</protein>
<evidence type="ECO:0000256" key="2">
    <source>
        <dbReference type="SAM" id="Coils"/>
    </source>
</evidence>
<organism evidence="6 7">
    <name type="scientific">Nesidiocoris tenuis</name>
    <dbReference type="NCBI Taxonomy" id="355587"/>
    <lineage>
        <taxon>Eukaryota</taxon>
        <taxon>Metazoa</taxon>
        <taxon>Ecdysozoa</taxon>
        <taxon>Arthropoda</taxon>
        <taxon>Hexapoda</taxon>
        <taxon>Insecta</taxon>
        <taxon>Pterygota</taxon>
        <taxon>Neoptera</taxon>
        <taxon>Paraneoptera</taxon>
        <taxon>Hemiptera</taxon>
        <taxon>Heteroptera</taxon>
        <taxon>Panheteroptera</taxon>
        <taxon>Cimicomorpha</taxon>
        <taxon>Miridae</taxon>
        <taxon>Dicyphina</taxon>
        <taxon>Nesidiocoris</taxon>
    </lineage>
</organism>
<dbReference type="SUPFAM" id="SSF58038">
    <property type="entry name" value="SNARE fusion complex"/>
    <property type="match status" value="1"/>
</dbReference>